<dbReference type="InterPro" id="IPR003661">
    <property type="entry name" value="HisK_dim/P_dom"/>
</dbReference>
<evidence type="ECO:0000313" key="4">
    <source>
        <dbReference type="EMBL" id="OUR94811.1"/>
    </source>
</evidence>
<evidence type="ECO:0000313" key="5">
    <source>
        <dbReference type="Proteomes" id="UP000196531"/>
    </source>
</evidence>
<sequence length="82" mass="9474">MQQSEELDKILSLISHDIKKPINNLSMFLKILPMKKDDEAFVSKSLTSIENDANSVVEYIDKIRHFLNKEGRLPTDSEELLK</sequence>
<evidence type="ECO:0000259" key="3">
    <source>
        <dbReference type="Pfam" id="PF00512"/>
    </source>
</evidence>
<evidence type="ECO:0000256" key="2">
    <source>
        <dbReference type="ARBA" id="ARBA00012438"/>
    </source>
</evidence>
<dbReference type="Proteomes" id="UP000196531">
    <property type="component" value="Unassembled WGS sequence"/>
</dbReference>
<dbReference type="Gene3D" id="1.10.287.130">
    <property type="match status" value="1"/>
</dbReference>
<dbReference type="SUPFAM" id="SSF47384">
    <property type="entry name" value="Homodimeric domain of signal transducing histidine kinase"/>
    <property type="match status" value="1"/>
</dbReference>
<comment type="caution">
    <text evidence="4">The sequence shown here is derived from an EMBL/GenBank/DDBJ whole genome shotgun (WGS) entry which is preliminary data.</text>
</comment>
<proteinExistence type="predicted"/>
<feature type="domain" description="Signal transduction histidine kinase dimerisation/phosphoacceptor" evidence="3">
    <location>
        <begin position="8"/>
        <end position="66"/>
    </location>
</feature>
<dbReference type="CDD" id="cd00082">
    <property type="entry name" value="HisKA"/>
    <property type="match status" value="1"/>
</dbReference>
<dbReference type="EMBL" id="MAAO01000010">
    <property type="protein sequence ID" value="OUR94811.1"/>
    <property type="molecule type" value="Genomic_DNA"/>
</dbReference>
<dbReference type="InterPro" id="IPR036097">
    <property type="entry name" value="HisK_dim/P_sf"/>
</dbReference>
<evidence type="ECO:0000256" key="1">
    <source>
        <dbReference type="ARBA" id="ARBA00000085"/>
    </source>
</evidence>
<organism evidence="4 5">
    <name type="scientific">Halobacteriovorax marinus</name>
    <dbReference type="NCBI Taxonomy" id="97084"/>
    <lineage>
        <taxon>Bacteria</taxon>
        <taxon>Pseudomonadati</taxon>
        <taxon>Bdellovibrionota</taxon>
        <taxon>Bacteriovoracia</taxon>
        <taxon>Bacteriovoracales</taxon>
        <taxon>Halobacteriovoraceae</taxon>
        <taxon>Halobacteriovorax</taxon>
    </lineage>
</organism>
<protein>
    <recommendedName>
        <fullName evidence="2">histidine kinase</fullName>
        <ecNumber evidence="2">2.7.13.3</ecNumber>
    </recommendedName>
</protein>
<dbReference type="AlphaFoldDB" id="A0A1Y5F417"/>
<accession>A0A1Y5F417</accession>
<name>A0A1Y5F417_9BACT</name>
<dbReference type="Pfam" id="PF00512">
    <property type="entry name" value="HisKA"/>
    <property type="match status" value="1"/>
</dbReference>
<comment type="catalytic activity">
    <reaction evidence="1">
        <text>ATP + protein L-histidine = ADP + protein N-phospho-L-histidine.</text>
        <dbReference type="EC" id="2.7.13.3"/>
    </reaction>
</comment>
<dbReference type="GO" id="GO:0000155">
    <property type="term" value="F:phosphorelay sensor kinase activity"/>
    <property type="evidence" value="ECO:0007669"/>
    <property type="project" value="InterPro"/>
</dbReference>
<dbReference type="EC" id="2.7.13.3" evidence="2"/>
<reference evidence="5" key="1">
    <citation type="journal article" date="2017" name="Proc. Natl. Acad. Sci. U.S.A.">
        <title>Simulation of Deepwater Horizon oil plume reveals substrate specialization within a complex community of hydrocarbon-degraders.</title>
        <authorList>
            <person name="Hu P."/>
            <person name="Dubinsky E.A."/>
            <person name="Probst A.J."/>
            <person name="Wang J."/>
            <person name="Sieber C.M.K."/>
            <person name="Tom L.M."/>
            <person name="Gardinali P."/>
            <person name="Banfield J.F."/>
            <person name="Atlas R.M."/>
            <person name="Andersen G.L."/>
        </authorList>
    </citation>
    <scope>NUCLEOTIDE SEQUENCE [LARGE SCALE GENOMIC DNA]</scope>
</reference>
<gene>
    <name evidence="4" type="ORF">A9Q84_17020</name>
</gene>